<protein>
    <recommendedName>
        <fullName evidence="10">Myocilin</fullName>
    </recommendedName>
</protein>
<feature type="domain" description="Olfactomedin-like" evidence="32">
    <location>
        <begin position="209"/>
        <end position="469"/>
    </location>
</feature>
<keyword evidence="15" id="KW-1000">Mitochondrion outer membrane</keyword>
<dbReference type="STRING" id="32507.ENSNBRP00000009197"/>
<dbReference type="Proteomes" id="UP000261580">
    <property type="component" value="Unassembled WGS sequence"/>
</dbReference>
<dbReference type="PANTHER" id="PTHR23192:SF33">
    <property type="entry name" value="MYOCILIN"/>
    <property type="match status" value="1"/>
</dbReference>
<keyword evidence="21" id="KW-0969">Cilium</keyword>
<evidence type="ECO:0000256" key="9">
    <source>
        <dbReference type="ARBA" id="ARBA00004569"/>
    </source>
</evidence>
<dbReference type="GO" id="GO:0031410">
    <property type="term" value="C:cytoplasmic vesicle"/>
    <property type="evidence" value="ECO:0007669"/>
    <property type="project" value="UniProtKB-SubCell"/>
</dbReference>
<dbReference type="GO" id="GO:0005929">
    <property type="term" value="C:cilium"/>
    <property type="evidence" value="ECO:0007669"/>
    <property type="project" value="UniProtKB-SubCell"/>
</dbReference>
<keyword evidence="25" id="KW-1015">Disulfide bond</keyword>
<dbReference type="Bgee" id="ENSNBRG00000007176">
    <property type="expression patterns" value="Expressed in skeletal muscle tissue"/>
</dbReference>
<dbReference type="SMART" id="SM00284">
    <property type="entry name" value="OLF"/>
    <property type="match status" value="1"/>
</dbReference>
<evidence type="ECO:0000313" key="33">
    <source>
        <dbReference type="Ensembl" id="ENSNBRP00000009197.1"/>
    </source>
</evidence>
<dbReference type="InterPro" id="IPR003112">
    <property type="entry name" value="Olfac-like_dom"/>
</dbReference>
<feature type="chain" id="PRO_5018644382" description="Myocilin" evidence="31">
    <location>
        <begin position="22"/>
        <end position="475"/>
    </location>
</feature>
<evidence type="ECO:0000256" key="10">
    <source>
        <dbReference type="ARBA" id="ARBA00017216"/>
    </source>
</evidence>
<keyword evidence="28" id="KW-0968">Cytoplasmic vesicle</keyword>
<evidence type="ECO:0000256" key="31">
    <source>
        <dbReference type="SAM" id="SignalP"/>
    </source>
</evidence>
<evidence type="ECO:0000256" key="20">
    <source>
        <dbReference type="ARBA" id="ARBA00023054"/>
    </source>
</evidence>
<keyword evidence="26" id="KW-0966">Cell projection</keyword>
<sequence length="475" mass="53529">MWLQVSLFSLSCLLLSIQTQAQDRASLHRSNEPSGRCHYTFTVASPQESSCPGSNREMDGVLSRLTLLEALVSRLLAGVDKGTMTGVGANREEGLQEAYSQVTGERNQLQQDKERLNRQIQELQRRLAELSQEAESLRQKPCQHTLTSVGTQHENRPTGLPAVNCPQICISLPDPTYDFGNSGYQEMKAEVTEISASHLFHDRSHNFTGCGELVSVGDPVSHRKADSITGKYGAWMQDPEPQGPQYTNNTVWRIDAVRRDVRHLFAYEDMDQFTRGFPMKVLVLPEPVESTGATVYRGSLYYQRRRSRTLIRYDLASEYLASRMDLPHAGFHGQHPYSWGGYTDIDLAVDEQGLWAIYSTSKARGAIVISQLNPESLEVKKTWETNIKKNTVANAFMVCGRLYTVASYTVPNTTINFVFDTATGVVQAVSVPFKNKYSYNSMVDYNHAQRKLYAWDNFHMVTYDIRLGRASHGRS</sequence>
<dbReference type="AlphaFoldDB" id="A0A3Q4GZ62"/>
<comment type="subcellular location">
    <subcellularLocation>
        <location evidence="1">Cell projection</location>
        <location evidence="1">Cilium</location>
    </subcellularLocation>
    <subcellularLocation>
        <location evidence="6">Cytoplasmic vesicle</location>
    </subcellularLocation>
    <subcellularLocation>
        <location evidence="8">Golgi apparatus</location>
    </subcellularLocation>
    <subcellularLocation>
        <location evidence="2">Mitochondrion inner membrane</location>
    </subcellularLocation>
    <subcellularLocation>
        <location evidence="9">Mitochondrion intermembrane space</location>
    </subcellularLocation>
    <subcellularLocation>
        <location evidence="3">Mitochondrion outer membrane</location>
    </subcellularLocation>
    <subcellularLocation>
        <location evidence="4">Rough endoplasmic reticulum</location>
    </subcellularLocation>
    <subcellularLocation>
        <location evidence="7">Secreted</location>
        <location evidence="7">Extracellular exosome</location>
    </subcellularLocation>
    <subcellularLocation>
        <location evidence="5">Secreted</location>
        <location evidence="5">Extracellular space</location>
        <location evidence="5">Extracellular matrix</location>
    </subcellularLocation>
</comment>
<evidence type="ECO:0000256" key="19">
    <source>
        <dbReference type="ARBA" id="ARBA00023034"/>
    </source>
</evidence>
<evidence type="ECO:0000259" key="32">
    <source>
        <dbReference type="PROSITE" id="PS51132"/>
    </source>
</evidence>
<dbReference type="GO" id="GO:0005743">
    <property type="term" value="C:mitochondrial inner membrane"/>
    <property type="evidence" value="ECO:0007669"/>
    <property type="project" value="UniProtKB-SubCell"/>
</dbReference>
<evidence type="ECO:0000256" key="5">
    <source>
        <dbReference type="ARBA" id="ARBA00004498"/>
    </source>
</evidence>
<evidence type="ECO:0000256" key="15">
    <source>
        <dbReference type="ARBA" id="ARBA00022787"/>
    </source>
</evidence>
<name>A0A3Q4GZ62_NEOBR</name>
<dbReference type="GO" id="GO:0007165">
    <property type="term" value="P:signal transduction"/>
    <property type="evidence" value="ECO:0007669"/>
    <property type="project" value="TreeGrafter"/>
</dbReference>
<dbReference type="PANTHER" id="PTHR23192">
    <property type="entry name" value="OLFACTOMEDIN-RELATED"/>
    <property type="match status" value="1"/>
</dbReference>
<keyword evidence="16" id="KW-0999">Mitochondrion inner membrane</keyword>
<dbReference type="GO" id="GO:0001649">
    <property type="term" value="P:osteoblast differentiation"/>
    <property type="evidence" value="ECO:0007669"/>
    <property type="project" value="TreeGrafter"/>
</dbReference>
<evidence type="ECO:0000256" key="30">
    <source>
        <dbReference type="SAM" id="Coils"/>
    </source>
</evidence>
<comment type="caution">
    <text evidence="29">Lacks conserved residue(s) required for the propagation of feature annotation.</text>
</comment>
<evidence type="ECO:0000256" key="18">
    <source>
        <dbReference type="ARBA" id="ARBA00022837"/>
    </source>
</evidence>
<dbReference type="OMA" id="TINYMFD"/>
<dbReference type="Pfam" id="PF02191">
    <property type="entry name" value="OLF"/>
    <property type="match status" value="1"/>
</dbReference>
<evidence type="ECO:0000256" key="17">
    <source>
        <dbReference type="ARBA" id="ARBA00022824"/>
    </source>
</evidence>
<reference evidence="33" key="2">
    <citation type="submission" date="2025-09" db="UniProtKB">
        <authorList>
            <consortium name="Ensembl"/>
        </authorList>
    </citation>
    <scope>IDENTIFICATION</scope>
</reference>
<evidence type="ECO:0000256" key="14">
    <source>
        <dbReference type="ARBA" id="ARBA00022729"/>
    </source>
</evidence>
<evidence type="ECO:0000256" key="1">
    <source>
        <dbReference type="ARBA" id="ARBA00004138"/>
    </source>
</evidence>
<dbReference type="GeneTree" id="ENSGT00940000158561"/>
<keyword evidence="12" id="KW-0272">Extracellular matrix</keyword>
<evidence type="ECO:0000256" key="12">
    <source>
        <dbReference type="ARBA" id="ARBA00022530"/>
    </source>
</evidence>
<reference evidence="33" key="1">
    <citation type="submission" date="2025-08" db="UniProtKB">
        <authorList>
            <consortium name="Ensembl"/>
        </authorList>
    </citation>
    <scope>IDENTIFICATION</scope>
</reference>
<evidence type="ECO:0000256" key="2">
    <source>
        <dbReference type="ARBA" id="ARBA00004273"/>
    </source>
</evidence>
<dbReference type="GO" id="GO:0046872">
    <property type="term" value="F:metal ion binding"/>
    <property type="evidence" value="ECO:0007669"/>
    <property type="project" value="UniProtKB-KW"/>
</dbReference>
<evidence type="ECO:0000256" key="23">
    <source>
        <dbReference type="ARBA" id="ARBA00023136"/>
    </source>
</evidence>
<evidence type="ECO:0000256" key="21">
    <source>
        <dbReference type="ARBA" id="ARBA00023069"/>
    </source>
</evidence>
<evidence type="ECO:0000256" key="3">
    <source>
        <dbReference type="ARBA" id="ARBA00004294"/>
    </source>
</evidence>
<dbReference type="GO" id="GO:0005794">
    <property type="term" value="C:Golgi apparatus"/>
    <property type="evidence" value="ECO:0007669"/>
    <property type="project" value="UniProtKB-SubCell"/>
</dbReference>
<keyword evidence="18" id="KW-0106">Calcium</keyword>
<proteinExistence type="predicted"/>
<evidence type="ECO:0000256" key="6">
    <source>
        <dbReference type="ARBA" id="ARBA00004541"/>
    </source>
</evidence>
<feature type="coiled-coil region" evidence="30">
    <location>
        <begin position="92"/>
        <end position="140"/>
    </location>
</feature>
<keyword evidence="34" id="KW-1185">Reference proteome</keyword>
<evidence type="ECO:0000256" key="25">
    <source>
        <dbReference type="ARBA" id="ARBA00023157"/>
    </source>
</evidence>
<keyword evidence="23" id="KW-0472">Membrane</keyword>
<evidence type="ECO:0000256" key="7">
    <source>
        <dbReference type="ARBA" id="ARBA00004550"/>
    </source>
</evidence>
<dbReference type="GO" id="GO:0005758">
    <property type="term" value="C:mitochondrial intermembrane space"/>
    <property type="evidence" value="ECO:0007669"/>
    <property type="project" value="UniProtKB-SubCell"/>
</dbReference>
<evidence type="ECO:0000256" key="29">
    <source>
        <dbReference type="PROSITE-ProRule" id="PRU00446"/>
    </source>
</evidence>
<evidence type="ECO:0000256" key="28">
    <source>
        <dbReference type="ARBA" id="ARBA00023329"/>
    </source>
</evidence>
<dbReference type="Ensembl" id="ENSNBRT00000009459.1">
    <property type="protein sequence ID" value="ENSNBRP00000009197.1"/>
    <property type="gene ID" value="ENSNBRG00000007176.1"/>
</dbReference>
<keyword evidence="20 30" id="KW-0175">Coiled coil</keyword>
<dbReference type="GO" id="GO:0005615">
    <property type="term" value="C:extracellular space"/>
    <property type="evidence" value="ECO:0007669"/>
    <property type="project" value="TreeGrafter"/>
</dbReference>
<evidence type="ECO:0000256" key="26">
    <source>
        <dbReference type="ARBA" id="ARBA00023273"/>
    </source>
</evidence>
<keyword evidence="22" id="KW-0496">Mitochondrion</keyword>
<evidence type="ECO:0000256" key="13">
    <source>
        <dbReference type="ARBA" id="ARBA00022723"/>
    </source>
</evidence>
<evidence type="ECO:0000256" key="27">
    <source>
        <dbReference type="ARBA" id="ARBA00023288"/>
    </source>
</evidence>
<organism evidence="33 34">
    <name type="scientific">Neolamprologus brichardi</name>
    <name type="common">Fairy cichlid</name>
    <name type="synonym">Lamprologus brichardi</name>
    <dbReference type="NCBI Taxonomy" id="32507"/>
    <lineage>
        <taxon>Eukaryota</taxon>
        <taxon>Metazoa</taxon>
        <taxon>Chordata</taxon>
        <taxon>Craniata</taxon>
        <taxon>Vertebrata</taxon>
        <taxon>Euteleostomi</taxon>
        <taxon>Actinopterygii</taxon>
        <taxon>Neopterygii</taxon>
        <taxon>Teleostei</taxon>
        <taxon>Neoteleostei</taxon>
        <taxon>Acanthomorphata</taxon>
        <taxon>Ovalentaria</taxon>
        <taxon>Cichlomorphae</taxon>
        <taxon>Cichliformes</taxon>
        <taxon>Cichlidae</taxon>
        <taxon>African cichlids</taxon>
        <taxon>Pseudocrenilabrinae</taxon>
        <taxon>Lamprologini</taxon>
        <taxon>Neolamprologus</taxon>
    </lineage>
</organism>
<evidence type="ECO:0000313" key="34">
    <source>
        <dbReference type="Proteomes" id="UP000261580"/>
    </source>
</evidence>
<keyword evidence="11" id="KW-0964">Secreted</keyword>
<keyword evidence="14 31" id="KW-0732">Signal</keyword>
<dbReference type="InterPro" id="IPR050605">
    <property type="entry name" value="Olfactomedin-like_domain"/>
</dbReference>
<evidence type="ECO:0000256" key="11">
    <source>
        <dbReference type="ARBA" id="ARBA00022525"/>
    </source>
</evidence>
<evidence type="ECO:0000256" key="4">
    <source>
        <dbReference type="ARBA" id="ARBA00004427"/>
    </source>
</evidence>
<keyword evidence="17" id="KW-0256">Endoplasmic reticulum</keyword>
<accession>A0A3Q4GZ62</accession>
<keyword evidence="19" id="KW-0333">Golgi apparatus</keyword>
<dbReference type="GO" id="GO:0005791">
    <property type="term" value="C:rough endoplasmic reticulum"/>
    <property type="evidence" value="ECO:0007669"/>
    <property type="project" value="UniProtKB-SubCell"/>
</dbReference>
<evidence type="ECO:0000256" key="8">
    <source>
        <dbReference type="ARBA" id="ARBA00004555"/>
    </source>
</evidence>
<dbReference type="PROSITE" id="PS51132">
    <property type="entry name" value="OLF"/>
    <property type="match status" value="1"/>
</dbReference>
<feature type="signal peptide" evidence="31">
    <location>
        <begin position="1"/>
        <end position="21"/>
    </location>
</feature>
<keyword evidence="27" id="KW-0449">Lipoprotein</keyword>
<dbReference type="GO" id="GO:0005741">
    <property type="term" value="C:mitochondrial outer membrane"/>
    <property type="evidence" value="ECO:0007669"/>
    <property type="project" value="UniProtKB-SubCell"/>
</dbReference>
<evidence type="ECO:0000256" key="16">
    <source>
        <dbReference type="ARBA" id="ARBA00022792"/>
    </source>
</evidence>
<evidence type="ECO:0000256" key="24">
    <source>
        <dbReference type="ARBA" id="ARBA00023139"/>
    </source>
</evidence>
<keyword evidence="13" id="KW-0479">Metal-binding</keyword>
<keyword evidence="24" id="KW-0564">Palmitate</keyword>
<evidence type="ECO:0000256" key="22">
    <source>
        <dbReference type="ARBA" id="ARBA00023128"/>
    </source>
</evidence>